<gene>
    <name evidence="6" type="ORF">UFOVP429_105</name>
    <name evidence="7" type="ORF">UFOVP696_62</name>
</gene>
<feature type="domain" description="RecA family profile 2" evidence="5">
    <location>
        <begin position="201"/>
        <end position="279"/>
    </location>
</feature>
<reference evidence="7" key="1">
    <citation type="submission" date="2020-04" db="EMBL/GenBank/DDBJ databases">
        <authorList>
            <person name="Chiriac C."/>
            <person name="Salcher M."/>
            <person name="Ghai R."/>
            <person name="Kavagutti S V."/>
        </authorList>
    </citation>
    <scope>NUCLEOTIDE SEQUENCE</scope>
</reference>
<evidence type="ECO:0000313" key="7">
    <source>
        <dbReference type="EMBL" id="CAB4158194.1"/>
    </source>
</evidence>
<dbReference type="GO" id="GO:0006310">
    <property type="term" value="P:DNA recombination"/>
    <property type="evidence" value="ECO:0007669"/>
    <property type="project" value="UniProtKB-KW"/>
</dbReference>
<dbReference type="InterPro" id="IPR049428">
    <property type="entry name" value="RecA-like_N"/>
</dbReference>
<dbReference type="GO" id="GO:0008094">
    <property type="term" value="F:ATP-dependent activity, acting on DNA"/>
    <property type="evidence" value="ECO:0007669"/>
    <property type="project" value="InterPro"/>
</dbReference>
<dbReference type="PANTHER" id="PTHR45900">
    <property type="entry name" value="RECA"/>
    <property type="match status" value="1"/>
</dbReference>
<dbReference type="SUPFAM" id="SSF52540">
    <property type="entry name" value="P-loop containing nucleoside triphosphate hydrolases"/>
    <property type="match status" value="1"/>
</dbReference>
<dbReference type="GO" id="GO:0003697">
    <property type="term" value="F:single-stranded DNA binding"/>
    <property type="evidence" value="ECO:0007669"/>
    <property type="project" value="InterPro"/>
</dbReference>
<evidence type="ECO:0000259" key="5">
    <source>
        <dbReference type="PROSITE" id="PS50163"/>
    </source>
</evidence>
<evidence type="ECO:0000256" key="4">
    <source>
        <dbReference type="ARBA" id="ARBA00023172"/>
    </source>
</evidence>
<accession>A0A6J5NSR1</accession>
<proteinExistence type="inferred from homology"/>
<organism evidence="7">
    <name type="scientific">uncultured Caudovirales phage</name>
    <dbReference type="NCBI Taxonomy" id="2100421"/>
    <lineage>
        <taxon>Viruses</taxon>
        <taxon>Duplodnaviria</taxon>
        <taxon>Heunggongvirae</taxon>
        <taxon>Uroviricota</taxon>
        <taxon>Caudoviricetes</taxon>
        <taxon>Peduoviridae</taxon>
        <taxon>Maltschvirus</taxon>
        <taxon>Maltschvirus maltsch</taxon>
    </lineage>
</organism>
<dbReference type="InterPro" id="IPR013765">
    <property type="entry name" value="DNA_recomb/repair_RecA"/>
</dbReference>
<dbReference type="GO" id="GO:0005524">
    <property type="term" value="F:ATP binding"/>
    <property type="evidence" value="ECO:0007669"/>
    <property type="project" value="UniProtKB-KW"/>
</dbReference>
<evidence type="ECO:0000256" key="1">
    <source>
        <dbReference type="ARBA" id="ARBA00009391"/>
    </source>
</evidence>
<dbReference type="EMBL" id="LR796484">
    <property type="protein sequence ID" value="CAB4148103.1"/>
    <property type="molecule type" value="Genomic_DNA"/>
</dbReference>
<dbReference type="InterPro" id="IPR027417">
    <property type="entry name" value="P-loop_NTPase"/>
</dbReference>
<keyword evidence="4" id="KW-0233">DNA recombination</keyword>
<dbReference type="PANTHER" id="PTHR45900:SF1">
    <property type="entry name" value="MITOCHONDRIAL DNA REPAIR PROTEIN RECA HOMOLOG-RELATED"/>
    <property type="match status" value="1"/>
</dbReference>
<dbReference type="PRINTS" id="PR00142">
    <property type="entry name" value="RECA"/>
</dbReference>
<dbReference type="GO" id="GO:0006281">
    <property type="term" value="P:DNA repair"/>
    <property type="evidence" value="ECO:0007669"/>
    <property type="project" value="InterPro"/>
</dbReference>
<keyword evidence="2" id="KW-0547">Nucleotide-binding</keyword>
<keyword evidence="3" id="KW-0067">ATP-binding</keyword>
<dbReference type="Gene3D" id="3.40.50.300">
    <property type="entry name" value="P-loop containing nucleotide triphosphate hydrolases"/>
    <property type="match status" value="1"/>
</dbReference>
<sequence>MASAELLKVLNAINKKMGADTVVLGSEIIEVASRFTTGSVAVDVSLGGGWPANQWHEVIGEASNGKTALALKTIAANQKRDPNFTTVWVAAEEWVPAYAEMCGVDTSRVYVVSTNIMEMAYEAVIEFAESKTVDCIVIDSLPALVPSSEDEKQMEESTVGRTALLTNKFFRKVGKASKRSLTEVERPFIGIVINQWRSKIGVMYGDPRTTPGGLGKDYAFFTRMEVRRDEWIEAGTGQEKRRIGQSIKVRIIKNKSAPPSQTATVDFYFANGGDIPAGEFDFAKEIVAMGIINKVIVRAGAYYRYAGRQWQGSDAMLNSIREELDLKEALERDVLDSIKAGSKYVAEESDED</sequence>
<evidence type="ECO:0000256" key="3">
    <source>
        <dbReference type="ARBA" id="ARBA00022840"/>
    </source>
</evidence>
<dbReference type="PROSITE" id="PS50163">
    <property type="entry name" value="RECA_3"/>
    <property type="match status" value="1"/>
</dbReference>
<dbReference type="EMBL" id="LR796666">
    <property type="protein sequence ID" value="CAB4158194.1"/>
    <property type="molecule type" value="Genomic_DNA"/>
</dbReference>
<comment type="similarity">
    <text evidence="1">Belongs to the RecA family.</text>
</comment>
<dbReference type="InterPro" id="IPR020587">
    <property type="entry name" value="RecA_monomer-monomer_interface"/>
</dbReference>
<dbReference type="Gene3D" id="3.30.250.10">
    <property type="entry name" value="RecA protein, C-terminal domain"/>
    <property type="match status" value="1"/>
</dbReference>
<evidence type="ECO:0000256" key="2">
    <source>
        <dbReference type="ARBA" id="ARBA00022741"/>
    </source>
</evidence>
<name>A0A6J5NSR1_9CAUD</name>
<protein>
    <submittedName>
        <fullName evidence="7">RecA RecA/RadA recombinase</fullName>
    </submittedName>
</protein>
<evidence type="ECO:0000313" key="6">
    <source>
        <dbReference type="EMBL" id="CAB4148103.1"/>
    </source>
</evidence>
<dbReference type="Pfam" id="PF00154">
    <property type="entry name" value="RecA_N"/>
    <property type="match status" value="1"/>
</dbReference>